<dbReference type="InterPro" id="IPR006683">
    <property type="entry name" value="Thioestr_dom"/>
</dbReference>
<name>A0A1Y6B9M1_9BACT</name>
<gene>
    <name evidence="5" type="ORF">SAMN06296036_102295</name>
</gene>
<dbReference type="InterPro" id="IPR033120">
    <property type="entry name" value="HOTDOG_ACOT"/>
</dbReference>
<dbReference type="PANTHER" id="PTHR11049:SF16">
    <property type="entry name" value="PROTEIN VDLD"/>
    <property type="match status" value="1"/>
</dbReference>
<comment type="similarity">
    <text evidence="1">Belongs to the acyl coenzyme A hydrolase family.</text>
</comment>
<dbReference type="InterPro" id="IPR040170">
    <property type="entry name" value="Cytosol_ACT"/>
</dbReference>
<evidence type="ECO:0000256" key="2">
    <source>
        <dbReference type="ARBA" id="ARBA00022801"/>
    </source>
</evidence>
<dbReference type="CDD" id="cd03442">
    <property type="entry name" value="BFIT_BACH"/>
    <property type="match status" value="1"/>
</dbReference>
<dbReference type="AlphaFoldDB" id="A0A1Y6B9M1"/>
<protein>
    <submittedName>
        <fullName evidence="5">Acyl-CoA hydrolase</fullName>
    </submittedName>
</protein>
<dbReference type="RefSeq" id="WP_200820656.1">
    <property type="nucleotide sequence ID" value="NZ_FWZT01000002.1"/>
</dbReference>
<dbReference type="PROSITE" id="PS51770">
    <property type="entry name" value="HOTDOG_ACOT"/>
    <property type="match status" value="1"/>
</dbReference>
<accession>A0A1Y6B9M1</accession>
<dbReference type="GO" id="GO:0005829">
    <property type="term" value="C:cytosol"/>
    <property type="evidence" value="ECO:0007669"/>
    <property type="project" value="TreeGrafter"/>
</dbReference>
<keyword evidence="2 3" id="KW-0378">Hydrolase</keyword>
<dbReference type="SUPFAM" id="SSF54637">
    <property type="entry name" value="Thioesterase/thiol ester dehydrase-isomerase"/>
    <property type="match status" value="1"/>
</dbReference>
<dbReference type="EMBL" id="FWZT01000002">
    <property type="protein sequence ID" value="SME96554.1"/>
    <property type="molecule type" value="Genomic_DNA"/>
</dbReference>
<organism evidence="5 6">
    <name type="scientific">Pseudobacteriovorax antillogorgiicola</name>
    <dbReference type="NCBI Taxonomy" id="1513793"/>
    <lineage>
        <taxon>Bacteria</taxon>
        <taxon>Pseudomonadati</taxon>
        <taxon>Bdellovibrionota</taxon>
        <taxon>Oligoflexia</taxon>
        <taxon>Oligoflexales</taxon>
        <taxon>Pseudobacteriovoracaceae</taxon>
        <taxon>Pseudobacteriovorax</taxon>
    </lineage>
</organism>
<dbReference type="GO" id="GO:0052816">
    <property type="term" value="F:long-chain fatty acyl-CoA hydrolase activity"/>
    <property type="evidence" value="ECO:0007669"/>
    <property type="project" value="TreeGrafter"/>
</dbReference>
<dbReference type="STRING" id="1513793.SAMN06296036_102295"/>
<feature type="domain" description="HotDog ACOT-type" evidence="4">
    <location>
        <begin position="8"/>
        <end position="120"/>
    </location>
</feature>
<dbReference type="InterPro" id="IPR029069">
    <property type="entry name" value="HotDog_dom_sf"/>
</dbReference>
<dbReference type="Gene3D" id="3.10.129.10">
    <property type="entry name" value="Hotdog Thioesterase"/>
    <property type="match status" value="1"/>
</dbReference>
<evidence type="ECO:0000313" key="5">
    <source>
        <dbReference type="EMBL" id="SME96554.1"/>
    </source>
</evidence>
<dbReference type="GO" id="GO:0006637">
    <property type="term" value="P:acyl-CoA metabolic process"/>
    <property type="evidence" value="ECO:0007669"/>
    <property type="project" value="TreeGrafter"/>
</dbReference>
<dbReference type="Proteomes" id="UP000192907">
    <property type="component" value="Unassembled WGS sequence"/>
</dbReference>
<evidence type="ECO:0000313" key="6">
    <source>
        <dbReference type="Proteomes" id="UP000192907"/>
    </source>
</evidence>
<keyword evidence="6" id="KW-1185">Reference proteome</keyword>
<dbReference type="Pfam" id="PF03061">
    <property type="entry name" value="4HBT"/>
    <property type="match status" value="1"/>
</dbReference>
<evidence type="ECO:0000259" key="4">
    <source>
        <dbReference type="PROSITE" id="PS51770"/>
    </source>
</evidence>
<reference evidence="6" key="1">
    <citation type="submission" date="2017-04" db="EMBL/GenBank/DDBJ databases">
        <authorList>
            <person name="Varghese N."/>
            <person name="Submissions S."/>
        </authorList>
    </citation>
    <scope>NUCLEOTIDE SEQUENCE [LARGE SCALE GENOMIC DNA]</scope>
    <source>
        <strain evidence="6">RKEM611</strain>
    </source>
</reference>
<dbReference type="PANTHER" id="PTHR11049">
    <property type="entry name" value="ACYL COENZYME A THIOESTER HYDROLASE"/>
    <property type="match status" value="1"/>
</dbReference>
<evidence type="ECO:0000256" key="1">
    <source>
        <dbReference type="ARBA" id="ARBA00010458"/>
    </source>
</evidence>
<evidence type="ECO:0000256" key="3">
    <source>
        <dbReference type="PROSITE-ProRule" id="PRU01106"/>
    </source>
</evidence>
<sequence length="160" mass="17797">MSNAKYPSESEVIMTELVLPQHTNELGTVFGGMVMSWVDIAAAICAQRHCGKQVVTASVDAMEFRAPVRLGWIMKLLGSVNNVWKSSCEVGVKVIAENPKSGEVYHTASAYVTMVALDSMGRPTAMPVIEPETEDQKRRFQEAQDRKVARLELKKKRRQS</sequence>
<proteinExistence type="inferred from homology"/>